<dbReference type="GO" id="GO:0003677">
    <property type="term" value="F:DNA binding"/>
    <property type="evidence" value="ECO:0007669"/>
    <property type="project" value="InterPro"/>
</dbReference>
<sequence length="70" mass="7718">MSGYQPTSGPAFNAQPTNNSEYETKPVNYVCGDCDATVSLKAGDAIRCRECGHRVLYKMRTNSLKRDDGK</sequence>
<gene>
    <name evidence="6" type="ORF">EJ05DRAFT_496825</name>
</gene>
<dbReference type="SUPFAM" id="SSF63393">
    <property type="entry name" value="RNA polymerase subunits"/>
    <property type="match status" value="1"/>
</dbReference>
<dbReference type="GO" id="GO:0005736">
    <property type="term" value="C:RNA polymerase I complex"/>
    <property type="evidence" value="ECO:0007669"/>
    <property type="project" value="TreeGrafter"/>
</dbReference>
<evidence type="ECO:0000256" key="5">
    <source>
        <dbReference type="ARBA" id="ARBA00025770"/>
    </source>
</evidence>
<comment type="similarity">
    <text evidence="5">Belongs to the archaeal Rpo12/eukaryotic RPC10 RNA polymerase subunit family.</text>
</comment>
<dbReference type="Proteomes" id="UP000799437">
    <property type="component" value="Unassembled WGS sequence"/>
</dbReference>
<dbReference type="GO" id="GO:0005666">
    <property type="term" value="C:RNA polymerase III complex"/>
    <property type="evidence" value="ECO:0007669"/>
    <property type="project" value="TreeGrafter"/>
</dbReference>
<dbReference type="GO" id="GO:0003899">
    <property type="term" value="F:DNA-directed RNA polymerase activity"/>
    <property type="evidence" value="ECO:0007669"/>
    <property type="project" value="InterPro"/>
</dbReference>
<evidence type="ECO:0000256" key="4">
    <source>
        <dbReference type="ARBA" id="ARBA00023242"/>
    </source>
</evidence>
<proteinExistence type="inferred from homology"/>
<dbReference type="FunFam" id="2.20.28.30:FF:000002">
    <property type="entry name" value="DNA-directed RNA polymerases II, IV and V subunit 12"/>
    <property type="match status" value="1"/>
</dbReference>
<keyword evidence="7" id="KW-1185">Reference proteome</keyword>
<keyword evidence="3" id="KW-0862">Zinc</keyword>
<dbReference type="RefSeq" id="XP_033604389.1">
    <property type="nucleotide sequence ID" value="XM_033746456.1"/>
</dbReference>
<dbReference type="OrthoDB" id="5585087at2759"/>
<dbReference type="InterPro" id="IPR029040">
    <property type="entry name" value="RPABC4/Spt4"/>
</dbReference>
<keyword evidence="2" id="KW-0479">Metal-binding</keyword>
<dbReference type="EMBL" id="ML996566">
    <property type="protein sequence ID" value="KAF2761938.1"/>
    <property type="molecule type" value="Genomic_DNA"/>
</dbReference>
<keyword evidence="4" id="KW-0539">Nucleus</keyword>
<comment type="subcellular location">
    <subcellularLocation>
        <location evidence="1">Nucleus</location>
    </subcellularLocation>
</comment>
<dbReference type="InterPro" id="IPR006591">
    <property type="entry name" value="RNAP_P/RPABC4"/>
</dbReference>
<dbReference type="Gene3D" id="2.20.28.30">
    <property type="entry name" value="RNA polymerase ii, chain L"/>
    <property type="match status" value="1"/>
</dbReference>
<dbReference type="GO" id="GO:0006351">
    <property type="term" value="P:DNA-templated transcription"/>
    <property type="evidence" value="ECO:0007669"/>
    <property type="project" value="InterPro"/>
</dbReference>
<dbReference type="InterPro" id="IPR039747">
    <property type="entry name" value="RPABC4"/>
</dbReference>
<evidence type="ECO:0000256" key="3">
    <source>
        <dbReference type="ARBA" id="ARBA00022833"/>
    </source>
</evidence>
<evidence type="ECO:0000313" key="7">
    <source>
        <dbReference type="Proteomes" id="UP000799437"/>
    </source>
</evidence>
<reference evidence="6" key="1">
    <citation type="journal article" date="2020" name="Stud. Mycol.">
        <title>101 Dothideomycetes genomes: a test case for predicting lifestyles and emergence of pathogens.</title>
        <authorList>
            <person name="Haridas S."/>
            <person name="Albert R."/>
            <person name="Binder M."/>
            <person name="Bloem J."/>
            <person name="Labutti K."/>
            <person name="Salamov A."/>
            <person name="Andreopoulos B."/>
            <person name="Baker S."/>
            <person name="Barry K."/>
            <person name="Bills G."/>
            <person name="Bluhm B."/>
            <person name="Cannon C."/>
            <person name="Castanera R."/>
            <person name="Culley D."/>
            <person name="Daum C."/>
            <person name="Ezra D."/>
            <person name="Gonzalez J."/>
            <person name="Henrissat B."/>
            <person name="Kuo A."/>
            <person name="Liang C."/>
            <person name="Lipzen A."/>
            <person name="Lutzoni F."/>
            <person name="Magnuson J."/>
            <person name="Mondo S."/>
            <person name="Nolan M."/>
            <person name="Ohm R."/>
            <person name="Pangilinan J."/>
            <person name="Park H.-J."/>
            <person name="Ramirez L."/>
            <person name="Alfaro M."/>
            <person name="Sun H."/>
            <person name="Tritt A."/>
            <person name="Yoshinaga Y."/>
            <person name="Zwiers L.-H."/>
            <person name="Turgeon B."/>
            <person name="Goodwin S."/>
            <person name="Spatafora J."/>
            <person name="Crous P."/>
            <person name="Grigoriev I."/>
        </authorList>
    </citation>
    <scope>NUCLEOTIDE SEQUENCE</scope>
    <source>
        <strain evidence="6">CBS 121739</strain>
    </source>
</reference>
<accession>A0A6A6WGK0</accession>
<organism evidence="6 7">
    <name type="scientific">Pseudovirgaria hyperparasitica</name>
    <dbReference type="NCBI Taxonomy" id="470096"/>
    <lineage>
        <taxon>Eukaryota</taxon>
        <taxon>Fungi</taxon>
        <taxon>Dikarya</taxon>
        <taxon>Ascomycota</taxon>
        <taxon>Pezizomycotina</taxon>
        <taxon>Dothideomycetes</taxon>
        <taxon>Dothideomycetes incertae sedis</taxon>
        <taxon>Acrospermales</taxon>
        <taxon>Acrospermaceae</taxon>
        <taxon>Pseudovirgaria</taxon>
    </lineage>
</organism>
<name>A0A6A6WGK0_9PEZI</name>
<dbReference type="PANTHER" id="PTHR12056">
    <property type="entry name" value="DNA-DIRECTED RNA POLYMERASES I, II, AND III"/>
    <property type="match status" value="1"/>
</dbReference>
<evidence type="ECO:0000313" key="6">
    <source>
        <dbReference type="EMBL" id="KAF2761938.1"/>
    </source>
</evidence>
<dbReference type="GeneID" id="54487510"/>
<dbReference type="GO" id="GO:0005665">
    <property type="term" value="C:RNA polymerase II, core complex"/>
    <property type="evidence" value="ECO:0007669"/>
    <property type="project" value="TreeGrafter"/>
</dbReference>
<dbReference type="Pfam" id="PF03604">
    <property type="entry name" value="Zn_ribbon_RPAB4"/>
    <property type="match status" value="1"/>
</dbReference>
<dbReference type="GO" id="GO:0008270">
    <property type="term" value="F:zinc ion binding"/>
    <property type="evidence" value="ECO:0007669"/>
    <property type="project" value="InterPro"/>
</dbReference>
<evidence type="ECO:0008006" key="8">
    <source>
        <dbReference type="Google" id="ProtNLM"/>
    </source>
</evidence>
<dbReference type="PANTHER" id="PTHR12056:SF2">
    <property type="entry name" value="GEO11084P1"/>
    <property type="match status" value="1"/>
</dbReference>
<protein>
    <recommendedName>
        <fullName evidence="8">Metallothionein-I gene transcription activator</fullName>
    </recommendedName>
</protein>
<dbReference type="SMART" id="SM00659">
    <property type="entry name" value="RPOLCX"/>
    <property type="match status" value="1"/>
</dbReference>
<evidence type="ECO:0000256" key="2">
    <source>
        <dbReference type="ARBA" id="ARBA00022723"/>
    </source>
</evidence>
<evidence type="ECO:0000256" key="1">
    <source>
        <dbReference type="ARBA" id="ARBA00004123"/>
    </source>
</evidence>
<dbReference type="AlphaFoldDB" id="A0A6A6WGK0"/>